<organism evidence="2 3">
    <name type="scientific">Xenorhabdus stockiae</name>
    <dbReference type="NCBI Taxonomy" id="351614"/>
    <lineage>
        <taxon>Bacteria</taxon>
        <taxon>Pseudomonadati</taxon>
        <taxon>Pseudomonadota</taxon>
        <taxon>Gammaproteobacteria</taxon>
        <taxon>Enterobacterales</taxon>
        <taxon>Morganellaceae</taxon>
        <taxon>Xenorhabdus</taxon>
    </lineage>
</organism>
<name>A0A2D0KQA2_9GAMM</name>
<comment type="caution">
    <text evidence="2">The sequence shown here is derived from an EMBL/GenBank/DDBJ whole genome shotgun (WGS) entry which is preliminary data.</text>
</comment>
<dbReference type="Proteomes" id="UP000222366">
    <property type="component" value="Unassembled WGS sequence"/>
</dbReference>
<dbReference type="InterPro" id="IPR016181">
    <property type="entry name" value="Acyl_CoA_acyltransferase"/>
</dbReference>
<accession>A0A2D0KQA2</accession>
<dbReference type="CDD" id="cd04301">
    <property type="entry name" value="NAT_SF"/>
    <property type="match status" value="1"/>
</dbReference>
<dbReference type="SUPFAM" id="SSF55729">
    <property type="entry name" value="Acyl-CoA N-acyltransferases (Nat)"/>
    <property type="match status" value="1"/>
</dbReference>
<evidence type="ECO:0000259" key="1">
    <source>
        <dbReference type="PROSITE" id="PS51186"/>
    </source>
</evidence>
<gene>
    <name evidence="2" type="ORF">Xsto_01971</name>
</gene>
<keyword evidence="3" id="KW-1185">Reference proteome</keyword>
<dbReference type="GO" id="GO:0016747">
    <property type="term" value="F:acyltransferase activity, transferring groups other than amino-acyl groups"/>
    <property type="evidence" value="ECO:0007669"/>
    <property type="project" value="InterPro"/>
</dbReference>
<evidence type="ECO:0000313" key="2">
    <source>
        <dbReference type="EMBL" id="PHM65613.1"/>
    </source>
</evidence>
<keyword evidence="2" id="KW-0808">Transferase</keyword>
<dbReference type="Pfam" id="PF00583">
    <property type="entry name" value="Acetyltransf_1"/>
    <property type="match status" value="1"/>
</dbReference>
<dbReference type="EMBL" id="NJAJ01000015">
    <property type="protein sequence ID" value="PHM65613.1"/>
    <property type="molecule type" value="Genomic_DNA"/>
</dbReference>
<protein>
    <submittedName>
        <fullName evidence="2">GNAT family acetyltransferase</fullName>
    </submittedName>
</protein>
<sequence length="171" mass="20428">MLTIREATIKEPQQLSQMLEESYRFHFSYLWKDKDELEEYIAEESSPESIANSLNTPNHKWFIAETNRPIGFIKIVVNKTIPDSELTGLYLHKLYLLPHLTGQNYGQKMFDHVEKLGQEQGQKWLWLEVLESNKQAKKFYEKNEMKWYRDIIFTSTKQQSTLHIMIKEISR</sequence>
<evidence type="ECO:0000313" key="3">
    <source>
        <dbReference type="Proteomes" id="UP000222366"/>
    </source>
</evidence>
<dbReference type="RefSeq" id="WP_099124931.1">
    <property type="nucleotide sequence ID" value="NZ_CAWNRH010000057.1"/>
</dbReference>
<dbReference type="PROSITE" id="PS51186">
    <property type="entry name" value="GNAT"/>
    <property type="match status" value="1"/>
</dbReference>
<reference evidence="2 3" key="1">
    <citation type="journal article" date="2017" name="Nat. Microbiol.">
        <title>Natural product diversity associated with the nematode symbionts Photorhabdus and Xenorhabdus.</title>
        <authorList>
            <person name="Tobias N.J."/>
            <person name="Wolff H."/>
            <person name="Djahanschiri B."/>
            <person name="Grundmann F."/>
            <person name="Kronenwerth M."/>
            <person name="Shi Y.M."/>
            <person name="Simonyi S."/>
            <person name="Grun P."/>
            <person name="Shapiro-Ilan D."/>
            <person name="Pidot S.J."/>
            <person name="Stinear T.P."/>
            <person name="Ebersberger I."/>
            <person name="Bode H.B."/>
        </authorList>
    </citation>
    <scope>NUCLEOTIDE SEQUENCE [LARGE SCALE GENOMIC DNA]</scope>
    <source>
        <strain evidence="2 3">DSM 17904</strain>
    </source>
</reference>
<feature type="domain" description="N-acetyltransferase" evidence="1">
    <location>
        <begin position="2"/>
        <end position="170"/>
    </location>
</feature>
<dbReference type="Gene3D" id="3.40.630.30">
    <property type="match status" value="1"/>
</dbReference>
<dbReference type="InterPro" id="IPR000182">
    <property type="entry name" value="GNAT_dom"/>
</dbReference>
<proteinExistence type="predicted"/>
<dbReference type="AlphaFoldDB" id="A0A2D0KQA2"/>